<accession>A0A428TL04</accession>
<dbReference type="AlphaFoldDB" id="A0A428TL04"/>
<keyword evidence="2" id="KW-1185">Reference proteome</keyword>
<dbReference type="EMBL" id="NIZV01000173">
    <property type="protein sequence ID" value="RSM02671.1"/>
    <property type="molecule type" value="Genomic_DNA"/>
</dbReference>
<proteinExistence type="predicted"/>
<name>A0A428TL04_9HYPO</name>
<evidence type="ECO:0000313" key="1">
    <source>
        <dbReference type="EMBL" id="RSM02671.1"/>
    </source>
</evidence>
<sequence length="143" mass="15620">MGQARDRPDERGTIFNEAWIVEIRPGEISGALRKAFAHRRPSTEAGTCVVMMVSGDWCLADYERSCTTKRMAGQPGRSQPSSALDAAQPHAQGNILQFVFANNQARTVPQPSQDPTKAPTHTAFLALVLCCLSSVHRPLFLKA</sequence>
<reference evidence="1 2" key="1">
    <citation type="submission" date="2017-06" db="EMBL/GenBank/DDBJ databases">
        <title>Cmopartive genomic analysis of Ambrosia Fusariam Clade fungi.</title>
        <authorList>
            <person name="Stajich J.E."/>
            <person name="Carrillo J."/>
            <person name="Kijimoto T."/>
            <person name="Eskalen A."/>
            <person name="O'Donnell K."/>
            <person name="Kasson M."/>
        </authorList>
    </citation>
    <scope>NUCLEOTIDE SEQUENCE [LARGE SCALE GENOMIC DNA]</scope>
    <source>
        <strain evidence="1 2">NRRL 20438</strain>
    </source>
</reference>
<dbReference type="Proteomes" id="UP000288429">
    <property type="component" value="Unassembled WGS sequence"/>
</dbReference>
<organism evidence="1 2">
    <name type="scientific">Fusarium ambrosium</name>
    <dbReference type="NCBI Taxonomy" id="131363"/>
    <lineage>
        <taxon>Eukaryota</taxon>
        <taxon>Fungi</taxon>
        <taxon>Dikarya</taxon>
        <taxon>Ascomycota</taxon>
        <taxon>Pezizomycotina</taxon>
        <taxon>Sordariomycetes</taxon>
        <taxon>Hypocreomycetidae</taxon>
        <taxon>Hypocreales</taxon>
        <taxon>Nectriaceae</taxon>
        <taxon>Fusarium</taxon>
        <taxon>Fusarium solani species complex</taxon>
    </lineage>
</organism>
<protein>
    <submittedName>
        <fullName evidence="1">Uncharacterized protein</fullName>
    </submittedName>
</protein>
<evidence type="ECO:0000313" key="2">
    <source>
        <dbReference type="Proteomes" id="UP000288429"/>
    </source>
</evidence>
<gene>
    <name evidence="1" type="ORF">CDV31_010840</name>
</gene>
<comment type="caution">
    <text evidence="1">The sequence shown here is derived from an EMBL/GenBank/DDBJ whole genome shotgun (WGS) entry which is preliminary data.</text>
</comment>